<dbReference type="Gene3D" id="3.40.50.720">
    <property type="entry name" value="NAD(P)-binding Rossmann-like Domain"/>
    <property type="match status" value="1"/>
</dbReference>
<evidence type="ECO:0000313" key="7">
    <source>
        <dbReference type="Proteomes" id="UP001595455"/>
    </source>
</evidence>
<dbReference type="FunFam" id="3.40.50.720:FF:000173">
    <property type="entry name" value="3-oxoacyl-[acyl-carrier protein] reductase"/>
    <property type="match status" value="1"/>
</dbReference>
<evidence type="ECO:0000256" key="2">
    <source>
        <dbReference type="ARBA" id="ARBA00023002"/>
    </source>
</evidence>
<reference evidence="7" key="3">
    <citation type="journal article" date="2019" name="Int. J. Syst. Evol. Microbiol.">
        <title>The Global Catalogue of Microorganisms (GCM) 10K type strain sequencing project: providing services to taxonomists for standard genome sequencing and annotation.</title>
        <authorList>
            <consortium name="The Broad Institute Genomics Platform"/>
            <consortium name="The Broad Institute Genome Sequencing Center for Infectious Disease"/>
            <person name="Wu L."/>
            <person name="Ma J."/>
        </authorList>
    </citation>
    <scope>NUCLEOTIDE SEQUENCE [LARGE SCALE GENOMIC DNA]</scope>
    <source>
        <strain evidence="7">KCTC 62575</strain>
    </source>
</reference>
<evidence type="ECO:0000256" key="3">
    <source>
        <dbReference type="RuleBase" id="RU000363"/>
    </source>
</evidence>
<evidence type="ECO:0000256" key="1">
    <source>
        <dbReference type="ARBA" id="ARBA00006484"/>
    </source>
</evidence>
<organism evidence="5 6">
    <name type="scientific">Acinetobacter sichuanensis</name>
    <dbReference type="NCBI Taxonomy" id="2136183"/>
    <lineage>
        <taxon>Bacteria</taxon>
        <taxon>Pseudomonadati</taxon>
        <taxon>Pseudomonadota</taxon>
        <taxon>Gammaproteobacteria</taxon>
        <taxon>Moraxellales</taxon>
        <taxon>Moraxellaceae</taxon>
        <taxon>Acinetobacter</taxon>
    </lineage>
</organism>
<reference evidence="4" key="1">
    <citation type="journal article" date="2014" name="Int. J. Syst. Evol. Microbiol.">
        <title>Complete genome of a new Firmicutes species belonging to the dominant human colonic microbiota ('Ruminococcus bicirculans') reveals two chromosomes and a selective capacity to utilize plant glucans.</title>
        <authorList>
            <consortium name="NISC Comparative Sequencing Program"/>
            <person name="Wegmann U."/>
            <person name="Louis P."/>
            <person name="Goesmann A."/>
            <person name="Henrissat B."/>
            <person name="Duncan S.H."/>
            <person name="Flint H.J."/>
        </authorList>
    </citation>
    <scope>NUCLEOTIDE SEQUENCE</scope>
    <source>
        <strain evidence="4">KCTC 62575</strain>
    </source>
</reference>
<comment type="similarity">
    <text evidence="1 3">Belongs to the short-chain dehydrogenases/reductases (SDR) family.</text>
</comment>
<dbReference type="AlphaFoldDB" id="A0A371YL39"/>
<gene>
    <name evidence="4" type="ORF">ACFODO_13545</name>
    <name evidence="5" type="ORF">C9E89_017760</name>
</gene>
<evidence type="ECO:0000313" key="5">
    <source>
        <dbReference type="EMBL" id="RFC82199.1"/>
    </source>
</evidence>
<dbReference type="Proteomes" id="UP000240957">
    <property type="component" value="Unassembled WGS sequence"/>
</dbReference>
<dbReference type="Pfam" id="PF00106">
    <property type="entry name" value="adh_short"/>
    <property type="match status" value="1"/>
</dbReference>
<comment type="caution">
    <text evidence="5">The sequence shown here is derived from an EMBL/GenBank/DDBJ whole genome shotgun (WGS) entry which is preliminary data.</text>
</comment>
<keyword evidence="2 4" id="KW-0560">Oxidoreductase</keyword>
<name>A0A371YL39_9GAMM</name>
<evidence type="ECO:0000313" key="6">
    <source>
        <dbReference type="Proteomes" id="UP000240957"/>
    </source>
</evidence>
<dbReference type="SUPFAM" id="SSF51735">
    <property type="entry name" value="NAD(P)-binding Rossmann-fold domains"/>
    <property type="match status" value="1"/>
</dbReference>
<keyword evidence="7" id="KW-1185">Reference proteome</keyword>
<sequence>MKLKGKIAFITGAASGIGAATARTFAQEGAIIIGTDLSLEKLQSSLSDLENVLLLSMDVSDSQSVNHTFKQVEEKFGKLDILINAAGINAPTKDANDRLTQANINAFNAAKTGSSFSPDFIESTTDEEFKKVLSVNLMGTFFCIRAATPLLKKNQQGSIINISSVAALVGPPMPLYYPASKAAVLGMTKSAARELAPYHIRVNAVAPGAVDTPFFNEQPTEVTEKIIQMQPLARAATPDEISKTLLFLASEDSAYYTGQTISPCGGVYM</sequence>
<protein>
    <submittedName>
        <fullName evidence="4">SDR family NAD(P)-dependent oxidoreductase</fullName>
        <ecNumber evidence="4">1.1.1.-</ecNumber>
    </submittedName>
    <submittedName>
        <fullName evidence="5">SDR family oxidoreductase</fullName>
    </submittedName>
</protein>
<dbReference type="InterPro" id="IPR036291">
    <property type="entry name" value="NAD(P)-bd_dom_sf"/>
</dbReference>
<reference evidence="4" key="4">
    <citation type="submission" date="2024-09" db="EMBL/GenBank/DDBJ databases">
        <authorList>
            <person name="Sun Q."/>
            <person name="Mori K."/>
        </authorList>
    </citation>
    <scope>NUCLEOTIDE SEQUENCE</scope>
    <source>
        <strain evidence="4">KCTC 62575</strain>
    </source>
</reference>
<dbReference type="OrthoDB" id="9806974at2"/>
<accession>A0A371YL39</accession>
<dbReference type="Proteomes" id="UP001595455">
    <property type="component" value="Unassembled WGS sequence"/>
</dbReference>
<reference evidence="5 6" key="2">
    <citation type="submission" date="2018-08" db="EMBL/GenBank/DDBJ databases">
        <title>The draft genome of Acinetobacter sichuanensis strain WCHAc060041.</title>
        <authorList>
            <person name="Qin J."/>
            <person name="Feng Y."/>
            <person name="Zong Z."/>
        </authorList>
    </citation>
    <scope>NUCLEOTIDE SEQUENCE [LARGE SCALE GENOMIC DNA]</scope>
    <source>
        <strain evidence="5 6">WCHAc060041</strain>
    </source>
</reference>
<dbReference type="EMBL" id="JBHRSF010000062">
    <property type="protein sequence ID" value="MFC2996276.1"/>
    <property type="molecule type" value="Genomic_DNA"/>
</dbReference>
<proteinExistence type="inferred from homology"/>
<dbReference type="PANTHER" id="PTHR42760">
    <property type="entry name" value="SHORT-CHAIN DEHYDROGENASES/REDUCTASES FAMILY MEMBER"/>
    <property type="match status" value="1"/>
</dbReference>
<dbReference type="EMBL" id="PYIX02000040">
    <property type="protein sequence ID" value="RFC82199.1"/>
    <property type="molecule type" value="Genomic_DNA"/>
</dbReference>
<dbReference type="EC" id="1.1.1.-" evidence="4"/>
<dbReference type="PRINTS" id="PR00081">
    <property type="entry name" value="GDHRDH"/>
</dbReference>
<evidence type="ECO:0000313" key="4">
    <source>
        <dbReference type="EMBL" id="MFC2996276.1"/>
    </source>
</evidence>
<dbReference type="RefSeq" id="WP_107009671.1">
    <property type="nucleotide sequence ID" value="NZ_JBHRSF010000062.1"/>
</dbReference>
<dbReference type="GO" id="GO:0016616">
    <property type="term" value="F:oxidoreductase activity, acting on the CH-OH group of donors, NAD or NADP as acceptor"/>
    <property type="evidence" value="ECO:0007669"/>
    <property type="project" value="TreeGrafter"/>
</dbReference>
<dbReference type="PRINTS" id="PR00080">
    <property type="entry name" value="SDRFAMILY"/>
</dbReference>
<dbReference type="PANTHER" id="PTHR42760:SF37">
    <property type="entry name" value="CLAVALDEHYDE DEHYDROGENASE"/>
    <property type="match status" value="1"/>
</dbReference>
<dbReference type="InterPro" id="IPR002347">
    <property type="entry name" value="SDR_fam"/>
</dbReference>